<keyword evidence="5 11" id="KW-0812">Transmembrane</keyword>
<keyword evidence="10" id="KW-0325">Glycoprotein</keyword>
<keyword evidence="9 11" id="KW-0472">Membrane</keyword>
<evidence type="ECO:0000256" key="10">
    <source>
        <dbReference type="ARBA" id="ARBA00023180"/>
    </source>
</evidence>
<dbReference type="InterPro" id="IPR001675">
    <property type="entry name" value="Glyco_trans_29"/>
</dbReference>
<keyword evidence="4" id="KW-0808">Transferase</keyword>
<evidence type="ECO:0000256" key="6">
    <source>
        <dbReference type="ARBA" id="ARBA00022968"/>
    </source>
</evidence>
<name>A0A9J7MLA4_BRAFL</name>
<reference evidence="13 14" key="2">
    <citation type="submission" date="2025-04" db="UniProtKB">
        <authorList>
            <consortium name="RefSeq"/>
        </authorList>
    </citation>
    <scope>IDENTIFICATION</scope>
    <source>
        <strain evidence="13 14">S238N-H82</strain>
        <tissue evidence="13 14">Testes</tissue>
    </source>
</reference>
<dbReference type="GO" id="GO:0003828">
    <property type="term" value="F:alpha-N-acetylneuraminate alpha-2,8-sialyltransferase activity"/>
    <property type="evidence" value="ECO:0000318"/>
    <property type="project" value="GO_Central"/>
</dbReference>
<keyword evidence="12" id="KW-1185">Reference proteome</keyword>
<evidence type="ECO:0000313" key="14">
    <source>
        <dbReference type="RefSeq" id="XP_035671346.1"/>
    </source>
</evidence>
<evidence type="ECO:0000256" key="9">
    <source>
        <dbReference type="ARBA" id="ARBA00023136"/>
    </source>
</evidence>
<protein>
    <submittedName>
        <fullName evidence="13 14">Alpha-N-acetylneuraminide alpha-2,8-sialyltransferase-like</fullName>
    </submittedName>
</protein>
<dbReference type="KEGG" id="bfo:118412540"/>
<dbReference type="AlphaFoldDB" id="A0A9J7MLA4"/>
<dbReference type="Gene3D" id="3.90.1480.20">
    <property type="entry name" value="Glycosyl transferase family 29"/>
    <property type="match status" value="1"/>
</dbReference>
<comment type="similarity">
    <text evidence="2">Belongs to the glycosyltransferase 29 family.</text>
</comment>
<evidence type="ECO:0000256" key="2">
    <source>
        <dbReference type="ARBA" id="ARBA00006003"/>
    </source>
</evidence>
<evidence type="ECO:0000256" key="7">
    <source>
        <dbReference type="ARBA" id="ARBA00022989"/>
    </source>
</evidence>
<dbReference type="InterPro" id="IPR050943">
    <property type="entry name" value="Glycosyltr_29_Sialyltrsf"/>
</dbReference>
<organism evidence="12 13">
    <name type="scientific">Branchiostoma floridae</name>
    <name type="common">Florida lancelet</name>
    <name type="synonym">Amphioxus</name>
    <dbReference type="NCBI Taxonomy" id="7739"/>
    <lineage>
        <taxon>Eukaryota</taxon>
        <taxon>Metazoa</taxon>
        <taxon>Chordata</taxon>
        <taxon>Cephalochordata</taxon>
        <taxon>Leptocardii</taxon>
        <taxon>Amphioxiformes</taxon>
        <taxon>Branchiostomatidae</taxon>
        <taxon>Branchiostoma</taxon>
    </lineage>
</organism>
<evidence type="ECO:0000256" key="3">
    <source>
        <dbReference type="ARBA" id="ARBA00022676"/>
    </source>
</evidence>
<dbReference type="InterPro" id="IPR038578">
    <property type="entry name" value="GT29-like_sf"/>
</dbReference>
<feature type="transmembrane region" description="Helical" evidence="11">
    <location>
        <begin position="25"/>
        <end position="45"/>
    </location>
</feature>
<dbReference type="OrthoDB" id="10264956at2759"/>
<dbReference type="CDD" id="cd23963">
    <property type="entry name" value="GT29_ST8SIA"/>
    <property type="match status" value="1"/>
</dbReference>
<keyword evidence="8" id="KW-0333">Golgi apparatus</keyword>
<dbReference type="PANTHER" id="PTHR11987:SF54">
    <property type="entry name" value="ST8 ALPHA-N-ACETYL-NEURAMINIDE ALPHA-2,8-SIALYLTRANSFERASE 6"/>
    <property type="match status" value="1"/>
</dbReference>
<keyword evidence="3" id="KW-0328">Glycosyltransferase</keyword>
<evidence type="ECO:0000313" key="12">
    <source>
        <dbReference type="Proteomes" id="UP000001554"/>
    </source>
</evidence>
<reference evidence="12" key="1">
    <citation type="journal article" date="2020" name="Nat. Ecol. Evol.">
        <title>Deeply conserved synteny resolves early events in vertebrate evolution.</title>
        <authorList>
            <person name="Simakov O."/>
            <person name="Marletaz F."/>
            <person name="Yue J.X."/>
            <person name="O'Connell B."/>
            <person name="Jenkins J."/>
            <person name="Brandt A."/>
            <person name="Calef R."/>
            <person name="Tung C.H."/>
            <person name="Huang T.K."/>
            <person name="Schmutz J."/>
            <person name="Satoh N."/>
            <person name="Yu J.K."/>
            <person name="Putnam N.H."/>
            <person name="Green R.E."/>
            <person name="Rokhsar D.S."/>
        </authorList>
    </citation>
    <scope>NUCLEOTIDE SEQUENCE [LARGE SCALE GENOMIC DNA]</scope>
    <source>
        <strain evidence="12">S238N-H82</strain>
    </source>
</reference>
<dbReference type="PANTHER" id="PTHR11987">
    <property type="entry name" value="ALPHA-2,8-SIALYLTRANSFERASE"/>
    <property type="match status" value="1"/>
</dbReference>
<keyword evidence="6" id="KW-0735">Signal-anchor</keyword>
<keyword evidence="7 11" id="KW-1133">Transmembrane helix</keyword>
<dbReference type="Proteomes" id="UP000001554">
    <property type="component" value="Chromosome 3"/>
</dbReference>
<proteinExistence type="inferred from homology"/>
<evidence type="ECO:0000313" key="13">
    <source>
        <dbReference type="RefSeq" id="XP_035671345.1"/>
    </source>
</evidence>
<evidence type="ECO:0000256" key="5">
    <source>
        <dbReference type="ARBA" id="ARBA00022692"/>
    </source>
</evidence>
<dbReference type="GeneID" id="118412540"/>
<dbReference type="RefSeq" id="XP_035671345.1">
    <property type="nucleotide sequence ID" value="XM_035815452.1"/>
</dbReference>
<evidence type="ECO:0000256" key="8">
    <source>
        <dbReference type="ARBA" id="ARBA00023034"/>
    </source>
</evidence>
<sequence length="524" mass="60562">MAVGYIIGRCRRWSRLPRLHWRSTVWMYTCTVVIAFFLSVLNCIFNPNGLLNIGRDTNRRDHPCWVFSLLLSSKCSCSCDESVAKFPFEVDDLENNFDTIDTEELELKQTKVFSVIEKIFRRTGNSMAAKIRTMDVHTISEILSRKTEEGSMTEEQRELLFRAFEKYSKMDITLKNRHRERKTGIRKNKRAVDDTSVVKDTPVLMYQDESGNQQSVSFRSQIITFRQSYNLTAVNEPLRIWAPNVIYRDFIRQQLQECCTARNNMVATQSNVAPGTTFGWTSHPVPDLSYTVTKNFYSAFPATSPFPSAPFRTCAVVGNSGVLHRSNCGRQIDSADYVFRINWPPTRGKEAHVQDVGSKRNLTTATFHQVKRFQKHSQKKEVLEMLESLYGLLFIRKPTGYLLAVNQVLQDAGRPLRLVYQNPPHYISVNDYWNTHGLHHITITTGLYLISSALTLCEEVTVYGFWPFPFTEFGKKVPFHYWVGHIFLPPRERGVVYDMAAEFMQIRELHRKGVVRVVTDKCKQ</sequence>
<dbReference type="GO" id="GO:0009311">
    <property type="term" value="P:oligosaccharide metabolic process"/>
    <property type="evidence" value="ECO:0000318"/>
    <property type="project" value="GO_Central"/>
</dbReference>
<evidence type="ECO:0000256" key="1">
    <source>
        <dbReference type="ARBA" id="ARBA00004323"/>
    </source>
</evidence>
<dbReference type="GO" id="GO:0006491">
    <property type="term" value="P:N-glycan processing"/>
    <property type="evidence" value="ECO:0000318"/>
    <property type="project" value="GO_Central"/>
</dbReference>
<accession>A0A9J7MLA4</accession>
<comment type="subcellular location">
    <subcellularLocation>
        <location evidence="1">Golgi apparatus membrane</location>
        <topology evidence="1">Single-pass type II membrane protein</topology>
    </subcellularLocation>
</comment>
<dbReference type="Pfam" id="PF00777">
    <property type="entry name" value="Glyco_transf_29"/>
    <property type="match status" value="1"/>
</dbReference>
<dbReference type="GO" id="GO:0000139">
    <property type="term" value="C:Golgi membrane"/>
    <property type="evidence" value="ECO:0007669"/>
    <property type="project" value="UniProtKB-SubCell"/>
</dbReference>
<evidence type="ECO:0000256" key="11">
    <source>
        <dbReference type="SAM" id="Phobius"/>
    </source>
</evidence>
<gene>
    <name evidence="13 14" type="primary">LOC118412540</name>
</gene>
<dbReference type="RefSeq" id="XP_035671346.1">
    <property type="nucleotide sequence ID" value="XM_035815453.1"/>
</dbReference>
<evidence type="ECO:0000256" key="4">
    <source>
        <dbReference type="ARBA" id="ARBA00022679"/>
    </source>
</evidence>